<keyword evidence="5" id="KW-1185">Reference proteome</keyword>
<evidence type="ECO:0000313" key="4">
    <source>
        <dbReference type="EMBL" id="OQP46032.1"/>
    </source>
</evidence>
<feature type="transmembrane region" description="Helical" evidence="1">
    <location>
        <begin position="93"/>
        <end position="111"/>
    </location>
</feature>
<dbReference type="Proteomes" id="UP000192276">
    <property type="component" value="Unassembled WGS sequence"/>
</dbReference>
<evidence type="ECO:0008006" key="6">
    <source>
        <dbReference type="Google" id="ProtNLM"/>
    </source>
</evidence>
<feature type="domain" description="Protein FecR C-terminal" evidence="3">
    <location>
        <begin position="332"/>
        <end position="399"/>
    </location>
</feature>
<dbReference type="GO" id="GO:0016989">
    <property type="term" value="F:sigma factor antagonist activity"/>
    <property type="evidence" value="ECO:0007669"/>
    <property type="project" value="TreeGrafter"/>
</dbReference>
<sequence>MTKQETLKLLWEKYVSDQKLSARELDLLRELIHDESNRGLVAALLNAEYEKTQEAASAEYSSQQAFHEVWQKLLLEQTETNTRVITVSSRRPWWKYAAAAAILLTVGLGMYRLTIDKPSPAIVAQQAANNSSTDIQPGGNKAILTLADGSVIALNDAANGLLANQGGTNVVKLTTGELAYESGNQQANALLFNTIVIPRGGKYRLTLPDGSKVWMNAESTLRYPTAFNGNTREVALTGEAYFEIAHNAAQPFHVQVKDIKVEVLGTHFDIMAYENEAAIATTLVEGSVRVSSSSKQLHLTPGQQALQDNNGAGMKIINDVDVQQVLAWKNDYFQFAGDRLDHLMRQIERWYDVSVVYDGPVPDKKFGGKISRSSPLSDVLKALELSEVKFRVEGKTITVINN</sequence>
<dbReference type="AlphaFoldDB" id="A0A1V9EIZ3"/>
<dbReference type="Gene3D" id="3.55.50.30">
    <property type="match status" value="1"/>
</dbReference>
<dbReference type="PANTHER" id="PTHR30273:SF2">
    <property type="entry name" value="PROTEIN FECR"/>
    <property type="match status" value="1"/>
</dbReference>
<dbReference type="Gene3D" id="2.60.120.1440">
    <property type="match status" value="1"/>
</dbReference>
<comment type="caution">
    <text evidence="4">The sequence shown here is derived from an EMBL/GenBank/DDBJ whole genome shotgun (WGS) entry which is preliminary data.</text>
</comment>
<dbReference type="EMBL" id="LWBP01000251">
    <property type="protein sequence ID" value="OQP46032.1"/>
    <property type="molecule type" value="Genomic_DNA"/>
</dbReference>
<organism evidence="4 5">
    <name type="scientific">Niastella populi</name>
    <dbReference type="NCBI Taxonomy" id="550983"/>
    <lineage>
        <taxon>Bacteria</taxon>
        <taxon>Pseudomonadati</taxon>
        <taxon>Bacteroidota</taxon>
        <taxon>Chitinophagia</taxon>
        <taxon>Chitinophagales</taxon>
        <taxon>Chitinophagaceae</taxon>
        <taxon>Niastella</taxon>
    </lineage>
</organism>
<dbReference type="Pfam" id="PF04773">
    <property type="entry name" value="FecR"/>
    <property type="match status" value="1"/>
</dbReference>
<dbReference type="OrthoDB" id="1099963at2"/>
<accession>A0A1V9EIZ3</accession>
<feature type="domain" description="FecR protein" evidence="2">
    <location>
        <begin position="194"/>
        <end position="289"/>
    </location>
</feature>
<evidence type="ECO:0000256" key="1">
    <source>
        <dbReference type="SAM" id="Phobius"/>
    </source>
</evidence>
<reference evidence="5" key="1">
    <citation type="submission" date="2016-04" db="EMBL/GenBank/DDBJ databases">
        <authorList>
            <person name="Chen L."/>
            <person name="Zhuang W."/>
            <person name="Wang G."/>
        </authorList>
    </citation>
    <scope>NUCLEOTIDE SEQUENCE [LARGE SCALE GENOMIC DNA]</scope>
    <source>
        <strain evidence="5">208</strain>
    </source>
</reference>
<evidence type="ECO:0000313" key="5">
    <source>
        <dbReference type="Proteomes" id="UP000192276"/>
    </source>
</evidence>
<protein>
    <recommendedName>
        <fullName evidence="6">Iron dicitrate transport regulator FecR</fullName>
    </recommendedName>
</protein>
<evidence type="ECO:0000259" key="3">
    <source>
        <dbReference type="Pfam" id="PF16344"/>
    </source>
</evidence>
<keyword evidence="1" id="KW-0472">Membrane</keyword>
<dbReference type="InterPro" id="IPR012373">
    <property type="entry name" value="Ferrdict_sens_TM"/>
</dbReference>
<dbReference type="FunFam" id="2.60.120.1440:FF:000001">
    <property type="entry name" value="Putative anti-sigma factor"/>
    <property type="match status" value="1"/>
</dbReference>
<keyword evidence="1" id="KW-0812">Transmembrane</keyword>
<proteinExistence type="predicted"/>
<evidence type="ECO:0000259" key="2">
    <source>
        <dbReference type="Pfam" id="PF04773"/>
    </source>
</evidence>
<dbReference type="InterPro" id="IPR006860">
    <property type="entry name" value="FecR"/>
</dbReference>
<dbReference type="InterPro" id="IPR032508">
    <property type="entry name" value="FecR_C"/>
</dbReference>
<name>A0A1V9EIZ3_9BACT</name>
<dbReference type="PANTHER" id="PTHR30273">
    <property type="entry name" value="PERIPLASMIC SIGNAL SENSOR AND SIGMA FACTOR ACTIVATOR FECR-RELATED"/>
    <property type="match status" value="1"/>
</dbReference>
<dbReference type="STRING" id="550983.A4R26_32180"/>
<dbReference type="Pfam" id="PF16344">
    <property type="entry name" value="FecR_C"/>
    <property type="match status" value="1"/>
</dbReference>
<gene>
    <name evidence="4" type="ORF">A4R26_32180</name>
</gene>
<keyword evidence="1" id="KW-1133">Transmembrane helix</keyword>
<dbReference type="RefSeq" id="WP_081171132.1">
    <property type="nucleotide sequence ID" value="NZ_LWBP01000251.1"/>
</dbReference>